<dbReference type="Proteomes" id="UP001410394">
    <property type="component" value="Unassembled WGS sequence"/>
</dbReference>
<name>A0ABU9YZA1_9RHOO</name>
<reference evidence="1 2" key="1">
    <citation type="journal article" date="2018" name="Int. J. Syst. Evol. Microbiol.">
        <title>Uliginosibacterium sediminicola sp. nov., isolated from freshwater sediment.</title>
        <authorList>
            <person name="Hwang W.M."/>
            <person name="Kim S.M."/>
            <person name="Kang K."/>
            <person name="Ahn T.Y."/>
        </authorList>
    </citation>
    <scope>NUCLEOTIDE SEQUENCE [LARGE SCALE GENOMIC DNA]</scope>
    <source>
        <strain evidence="1 2">M1-21</strain>
    </source>
</reference>
<dbReference type="EMBL" id="JBDIVE010000004">
    <property type="protein sequence ID" value="MEN3068843.1"/>
    <property type="molecule type" value="Genomic_DNA"/>
</dbReference>
<gene>
    <name evidence="1" type="ORF">ABDB84_10155</name>
</gene>
<comment type="caution">
    <text evidence="1">The sequence shown here is derived from an EMBL/GenBank/DDBJ whole genome shotgun (WGS) entry which is preliminary data.</text>
</comment>
<evidence type="ECO:0000313" key="2">
    <source>
        <dbReference type="Proteomes" id="UP001410394"/>
    </source>
</evidence>
<accession>A0ABU9YZA1</accession>
<organism evidence="1 2">
    <name type="scientific">Uliginosibacterium sediminicola</name>
    <dbReference type="NCBI Taxonomy" id="2024550"/>
    <lineage>
        <taxon>Bacteria</taxon>
        <taxon>Pseudomonadati</taxon>
        <taxon>Pseudomonadota</taxon>
        <taxon>Betaproteobacteria</taxon>
        <taxon>Rhodocyclales</taxon>
        <taxon>Zoogloeaceae</taxon>
        <taxon>Uliginosibacterium</taxon>
    </lineage>
</organism>
<dbReference type="RefSeq" id="WP_345919612.1">
    <property type="nucleotide sequence ID" value="NZ_JBDIVE010000004.1"/>
</dbReference>
<sequence>MKRLALIPALWLCACASPPPERFLHTVMAGAPSAELAFRSAEACQQWRARTLWAQQGNLHCVASESDWPHVIDMVTDTGEEVRLYAPDRARCESARLRALATPAIKLASNCLPRRAPQRPSL</sequence>
<protein>
    <recommendedName>
        <fullName evidence="3">Lipoprotein</fullName>
    </recommendedName>
</protein>
<evidence type="ECO:0008006" key="3">
    <source>
        <dbReference type="Google" id="ProtNLM"/>
    </source>
</evidence>
<dbReference type="PROSITE" id="PS51257">
    <property type="entry name" value="PROKAR_LIPOPROTEIN"/>
    <property type="match status" value="1"/>
</dbReference>
<keyword evidence="2" id="KW-1185">Reference proteome</keyword>
<proteinExistence type="predicted"/>
<evidence type="ECO:0000313" key="1">
    <source>
        <dbReference type="EMBL" id="MEN3068843.1"/>
    </source>
</evidence>